<feature type="region of interest" description="Disordered" evidence="1">
    <location>
        <begin position="53"/>
        <end position="97"/>
    </location>
</feature>
<dbReference type="InterPro" id="IPR036002">
    <property type="entry name" value="Stathmin_sf"/>
</dbReference>
<feature type="region of interest" description="Disordered" evidence="1">
    <location>
        <begin position="187"/>
        <end position="211"/>
    </location>
</feature>
<feature type="region of interest" description="Disordered" evidence="1">
    <location>
        <begin position="1"/>
        <end position="33"/>
    </location>
</feature>
<dbReference type="PRINTS" id="PR00345">
    <property type="entry name" value="STATHMIN"/>
</dbReference>
<protein>
    <recommendedName>
        <fullName evidence="4">Stathmin domain-containing protein 1</fullName>
    </recommendedName>
</protein>
<dbReference type="PANTHER" id="PTHR10104">
    <property type="entry name" value="STATHMIN"/>
    <property type="match status" value="1"/>
</dbReference>
<dbReference type="PANTHER" id="PTHR10104:SF20">
    <property type="entry name" value="STATHMIN DOMAIN-CONTAINING PROTEIN 1"/>
    <property type="match status" value="1"/>
</dbReference>
<dbReference type="VEuPathDB" id="VectorBase:BGLB028707"/>
<name>A0A2C9LAC4_BIOGL</name>
<dbReference type="KEGG" id="bgt:106064329"/>
<organism evidence="2 3">
    <name type="scientific">Biomphalaria glabrata</name>
    <name type="common">Bloodfluke planorb</name>
    <name type="synonym">Freshwater snail</name>
    <dbReference type="NCBI Taxonomy" id="6526"/>
    <lineage>
        <taxon>Eukaryota</taxon>
        <taxon>Metazoa</taxon>
        <taxon>Spiralia</taxon>
        <taxon>Lophotrochozoa</taxon>
        <taxon>Mollusca</taxon>
        <taxon>Gastropoda</taxon>
        <taxon>Heterobranchia</taxon>
        <taxon>Euthyneura</taxon>
        <taxon>Panpulmonata</taxon>
        <taxon>Hygrophila</taxon>
        <taxon>Lymnaeoidea</taxon>
        <taxon>Planorbidae</taxon>
        <taxon>Biomphalaria</taxon>
    </lineage>
</organism>
<dbReference type="VEuPathDB" id="VectorBase:BGLAX_028831"/>
<dbReference type="Proteomes" id="UP000076420">
    <property type="component" value="Unassembled WGS sequence"/>
</dbReference>
<evidence type="ECO:0000256" key="1">
    <source>
        <dbReference type="SAM" id="MobiDB-lite"/>
    </source>
</evidence>
<dbReference type="Gene3D" id="6.10.280.30">
    <property type="match status" value="1"/>
</dbReference>
<evidence type="ECO:0000313" key="2">
    <source>
        <dbReference type="EnsemblMetazoa" id="BGLB028707-PA"/>
    </source>
</evidence>
<dbReference type="PROSITE" id="PS51663">
    <property type="entry name" value="STATHMIN_3"/>
    <property type="match status" value="1"/>
</dbReference>
<gene>
    <name evidence="2" type="primary">106064329</name>
</gene>
<dbReference type="GO" id="GO:0031110">
    <property type="term" value="P:regulation of microtubule polymerization or depolymerization"/>
    <property type="evidence" value="ECO:0007669"/>
    <property type="project" value="InterPro"/>
</dbReference>
<evidence type="ECO:0008006" key="4">
    <source>
        <dbReference type="Google" id="ProtNLM"/>
    </source>
</evidence>
<proteinExistence type="predicted"/>
<accession>A0A2C9LAC4</accession>
<dbReference type="InterPro" id="IPR000956">
    <property type="entry name" value="Stathmin_fam"/>
</dbReference>
<dbReference type="EnsemblMetazoa" id="BGLB028707-RA">
    <property type="protein sequence ID" value="BGLB028707-PA"/>
    <property type="gene ID" value="BGLB028707"/>
</dbReference>
<dbReference type="SUPFAM" id="SSF101494">
    <property type="entry name" value="Stathmin"/>
    <property type="match status" value="1"/>
</dbReference>
<sequence>MGCKQSRTIRVQPISLDKSNTQRSPGKISKTDSKSDIFSVEYELDSEGNKVLKEKKSRLHRGKSTQSLSGARLPDGERGLSATSKASADSGLGLAGEDYTYGQDLGENIITEYSPQDEVNKVERCFVERGNLELGITGVPLPTRLGGKQQVRQDEETILQSLLKEGLIAKPATESSGGVSFDIVTKDSFDFPGLPRPPPRQLEKLERRRKKKRVLTEEEIKEKLERAERRRKNREEEKINRIKTLEKSDALAALDNFEQYKKEKEELQTQKMDTVADNREKKLNEIKEKIKERERRAIEVRKRKQKALEEGLEATGIITNTDPDDVPVEH</sequence>
<dbReference type="AlphaFoldDB" id="A0A2C9LAC4"/>
<dbReference type="RefSeq" id="XP_013078294.2">
    <property type="nucleotide sequence ID" value="XM_013222840.2"/>
</dbReference>
<evidence type="ECO:0000313" key="3">
    <source>
        <dbReference type="Proteomes" id="UP000076420"/>
    </source>
</evidence>
<reference evidence="2" key="1">
    <citation type="submission" date="2020-05" db="UniProtKB">
        <authorList>
            <consortium name="EnsemblMetazoa"/>
        </authorList>
    </citation>
    <scope>IDENTIFICATION</scope>
    <source>
        <strain evidence="2">BB02</strain>
    </source>
</reference>
<dbReference type="Pfam" id="PF00836">
    <property type="entry name" value="Stathmin"/>
    <property type="match status" value="1"/>
</dbReference>
<dbReference type="OrthoDB" id="10057469at2759"/>